<organism evidence="12 13">
    <name type="scientific">Heterodermia speciosa</name>
    <dbReference type="NCBI Taxonomy" id="116794"/>
    <lineage>
        <taxon>Eukaryota</taxon>
        <taxon>Fungi</taxon>
        <taxon>Dikarya</taxon>
        <taxon>Ascomycota</taxon>
        <taxon>Pezizomycotina</taxon>
        <taxon>Lecanoromycetes</taxon>
        <taxon>OSLEUM clade</taxon>
        <taxon>Lecanoromycetidae</taxon>
        <taxon>Caliciales</taxon>
        <taxon>Physciaceae</taxon>
        <taxon>Heterodermia</taxon>
    </lineage>
</organism>
<evidence type="ECO:0000313" key="13">
    <source>
        <dbReference type="Proteomes" id="UP000664521"/>
    </source>
</evidence>
<dbReference type="Proteomes" id="UP000664521">
    <property type="component" value="Unassembled WGS sequence"/>
</dbReference>
<keyword evidence="6" id="KW-0811">Translocation</keyword>
<dbReference type="InterPro" id="IPR038506">
    <property type="entry name" value="GLE1-like_sf"/>
</dbReference>
<sequence length="554" mass="63227">MSSPYKQASDSPSRQLLWELSRLGISNQEEFYARLDQESHEREIIHRNALAAAVARHTRVRESAENARRELELRIENERQRREEEERRELHDREQEKAERELRQKRAEAERLRQAQLERKKQEQARKDAEAARIQSEEQIRKDDAARKEAERKEVERKEVERKEVERRDAVAKQQALDAREAERKANEAKAVEVRSRVLTEASAQNATTVHPPAALSTSAQPKREAEHQRYLAIHKNLKQLRKFVVAESKKHDELKQNMGDIRRQIRKSVGQLTIGQNTNKKPVGFFNTLLELKMIANKGCQISNILEALRRAIQLSSPQVDVSLFLSTAPSNTPGGNQVSALLIYMLNVFAKAVISQFLAEASLDPRQADPIGTIASHIFATKDFLWNEVSLIDILLAKFHLVCPVLFGIWGSETTKEGKIKLGWWREGKNGPFVTDQSHNDRMCGLGAGFAALSLRNYEKSKLTNPYPAVNYWRSLSYIVNVPPGERTGTHCVVLKAMIENFEGRFLTFFGDAALIALRYSVLEYPRGLTGMGPRALSGLVDTMKRDRKIRL</sequence>
<dbReference type="GO" id="GO:0005737">
    <property type="term" value="C:cytoplasm"/>
    <property type="evidence" value="ECO:0007669"/>
    <property type="project" value="TreeGrafter"/>
</dbReference>
<evidence type="ECO:0000256" key="3">
    <source>
        <dbReference type="ARBA" id="ARBA00022448"/>
    </source>
</evidence>
<dbReference type="GO" id="GO:0005543">
    <property type="term" value="F:phospholipid binding"/>
    <property type="evidence" value="ECO:0007669"/>
    <property type="project" value="TreeGrafter"/>
</dbReference>
<evidence type="ECO:0000256" key="4">
    <source>
        <dbReference type="ARBA" id="ARBA00022816"/>
    </source>
</evidence>
<comment type="caution">
    <text evidence="12">The sequence shown here is derived from an EMBL/GenBank/DDBJ whole genome shotgun (WGS) entry which is preliminary data.</text>
</comment>
<keyword evidence="3" id="KW-0813">Transport</keyword>
<dbReference type="GO" id="GO:0016973">
    <property type="term" value="P:poly(A)+ mRNA export from nucleus"/>
    <property type="evidence" value="ECO:0007669"/>
    <property type="project" value="InterPro"/>
</dbReference>
<keyword evidence="7" id="KW-0906">Nuclear pore complex</keyword>
<evidence type="ECO:0000256" key="6">
    <source>
        <dbReference type="ARBA" id="ARBA00023010"/>
    </source>
</evidence>
<evidence type="ECO:0000256" key="9">
    <source>
        <dbReference type="ARBA" id="ARBA00026227"/>
    </source>
</evidence>
<dbReference type="GO" id="GO:0031369">
    <property type="term" value="F:translation initiation factor binding"/>
    <property type="evidence" value="ECO:0007669"/>
    <property type="project" value="TreeGrafter"/>
</dbReference>
<dbReference type="OrthoDB" id="420884at2759"/>
<reference evidence="12" key="1">
    <citation type="submission" date="2021-03" db="EMBL/GenBank/DDBJ databases">
        <authorList>
            <person name="Tagirdzhanova G."/>
        </authorList>
    </citation>
    <scope>NUCLEOTIDE SEQUENCE</scope>
</reference>
<evidence type="ECO:0000256" key="7">
    <source>
        <dbReference type="ARBA" id="ARBA00023132"/>
    </source>
</evidence>
<evidence type="ECO:0000313" key="12">
    <source>
        <dbReference type="EMBL" id="CAF9910819.1"/>
    </source>
</evidence>
<evidence type="ECO:0000256" key="8">
    <source>
        <dbReference type="ARBA" id="ARBA00023242"/>
    </source>
</evidence>
<keyword evidence="4" id="KW-0509">mRNA transport</keyword>
<dbReference type="Pfam" id="PF07817">
    <property type="entry name" value="GLE1"/>
    <property type="match status" value="1"/>
</dbReference>
<dbReference type="PANTHER" id="PTHR12960">
    <property type="entry name" value="GLE-1-RELATED"/>
    <property type="match status" value="1"/>
</dbReference>
<comment type="similarity">
    <text evidence="2">Belongs to the GLE1 family.</text>
</comment>
<dbReference type="GO" id="GO:0044614">
    <property type="term" value="C:nuclear pore cytoplasmic filaments"/>
    <property type="evidence" value="ECO:0007669"/>
    <property type="project" value="TreeGrafter"/>
</dbReference>
<dbReference type="Gene3D" id="1.25.40.510">
    <property type="entry name" value="GLE1-like"/>
    <property type="match status" value="1"/>
</dbReference>
<gene>
    <name evidence="12" type="ORF">HETSPECPRED_010191</name>
</gene>
<evidence type="ECO:0000256" key="1">
    <source>
        <dbReference type="ARBA" id="ARBA00004567"/>
    </source>
</evidence>
<feature type="compositionally biased region" description="Basic and acidic residues" evidence="11">
    <location>
        <begin position="178"/>
        <end position="198"/>
    </location>
</feature>
<protein>
    <recommendedName>
        <fullName evidence="9">mRNA export factor GLE1</fullName>
    </recommendedName>
    <alternativeName>
        <fullName evidence="10">Nucleoporin GLE1</fullName>
    </alternativeName>
</protein>
<keyword evidence="8" id="KW-0539">Nucleus</keyword>
<dbReference type="EMBL" id="CAJPDS010000009">
    <property type="protein sequence ID" value="CAF9910819.1"/>
    <property type="molecule type" value="Genomic_DNA"/>
</dbReference>
<comment type="subcellular location">
    <subcellularLocation>
        <location evidence="1">Nucleus</location>
        <location evidence="1">Nuclear pore complex</location>
    </subcellularLocation>
</comment>
<evidence type="ECO:0000256" key="11">
    <source>
        <dbReference type="SAM" id="MobiDB-lite"/>
    </source>
</evidence>
<dbReference type="GO" id="GO:0015031">
    <property type="term" value="P:protein transport"/>
    <property type="evidence" value="ECO:0007669"/>
    <property type="project" value="UniProtKB-KW"/>
</dbReference>
<accession>A0A8H3EQH0</accession>
<evidence type="ECO:0000256" key="10">
    <source>
        <dbReference type="ARBA" id="ARBA00029983"/>
    </source>
</evidence>
<keyword evidence="5" id="KW-0653">Protein transport</keyword>
<evidence type="ECO:0000256" key="5">
    <source>
        <dbReference type="ARBA" id="ARBA00022927"/>
    </source>
</evidence>
<dbReference type="PANTHER" id="PTHR12960:SF0">
    <property type="entry name" value="MRNA EXPORT FACTOR GLE1"/>
    <property type="match status" value="1"/>
</dbReference>
<dbReference type="AlphaFoldDB" id="A0A8H3EQH0"/>
<feature type="region of interest" description="Disordered" evidence="11">
    <location>
        <begin position="56"/>
        <end position="228"/>
    </location>
</feature>
<name>A0A8H3EQH0_9LECA</name>
<keyword evidence="13" id="KW-1185">Reference proteome</keyword>
<dbReference type="GO" id="GO:0000822">
    <property type="term" value="F:inositol hexakisphosphate binding"/>
    <property type="evidence" value="ECO:0007669"/>
    <property type="project" value="TreeGrafter"/>
</dbReference>
<dbReference type="InterPro" id="IPR012476">
    <property type="entry name" value="GLE1"/>
</dbReference>
<evidence type="ECO:0000256" key="2">
    <source>
        <dbReference type="ARBA" id="ARBA00011056"/>
    </source>
</evidence>
<feature type="compositionally biased region" description="Basic and acidic residues" evidence="11">
    <location>
        <begin position="60"/>
        <end position="171"/>
    </location>
</feature>
<proteinExistence type="inferred from homology"/>